<dbReference type="OrthoDB" id="1802755at2"/>
<dbReference type="Pfam" id="PF14284">
    <property type="entry name" value="PcfJ"/>
    <property type="match status" value="1"/>
</dbReference>
<name>A0A559IEB9_9BACL</name>
<organism evidence="1 2">
    <name type="scientific">Paenibacillus agilis</name>
    <dbReference type="NCBI Taxonomy" id="3020863"/>
    <lineage>
        <taxon>Bacteria</taxon>
        <taxon>Bacillati</taxon>
        <taxon>Bacillota</taxon>
        <taxon>Bacilli</taxon>
        <taxon>Bacillales</taxon>
        <taxon>Paenibacillaceae</taxon>
        <taxon>Paenibacillus</taxon>
    </lineage>
</organism>
<gene>
    <name evidence="1" type="ORF">FPZ44_23940</name>
</gene>
<accession>A0A559IEB9</accession>
<evidence type="ECO:0000313" key="1">
    <source>
        <dbReference type="EMBL" id="TVX86002.1"/>
    </source>
</evidence>
<dbReference type="Proteomes" id="UP000318102">
    <property type="component" value="Unassembled WGS sequence"/>
</dbReference>
<dbReference type="EMBL" id="VNJK01000006">
    <property type="protein sequence ID" value="TVX86002.1"/>
    <property type="molecule type" value="Genomic_DNA"/>
</dbReference>
<sequence>MIRSDLLVAKESTQTKVKELKDVIRNFGYEKYEDYGNGRYIPKDKLIGTMYMVERMDYGFHIYYIHEPSESNKIAGKDGIVTEMYYDLRNKMYWIKRNTKDVQFSARNVDSIFPYDRMKRKEVFDFLSTKGNEGLYESAYQYLGAMGMERTEMFGRFFHRLITEYSYYELLHKAGIKVDSNLCIVNINGKSPMEILGLSKTQWKMFNKFGISIGNLQCYRHNETGDNRMINQLNHIKSLDVEYGIEKIKEFSSNEMSYIYTQGTYYDSALQTAKRYGLPEKHLIRYLYYECDVSQGLSVGTALSQYRDYIRMANEMGYERFDRYPKFLRTYHDIVARNYKVKLNAEEQKQWDEICEKNAIYKYAMDGFRIFTPMTTQDLVREGNVLGHCVGSYVGKVRQGTSVIAFLRDADDVDKPLVTIEIRDKAIVQAKAKMNNPPTTEQKDFIEKFAKKFELEVKSY</sequence>
<evidence type="ECO:0008006" key="3">
    <source>
        <dbReference type="Google" id="ProtNLM"/>
    </source>
</evidence>
<protein>
    <recommendedName>
        <fullName evidence="3">PcfJ-like protein</fullName>
    </recommendedName>
</protein>
<evidence type="ECO:0000313" key="2">
    <source>
        <dbReference type="Proteomes" id="UP000318102"/>
    </source>
</evidence>
<dbReference type="AlphaFoldDB" id="A0A559IEB9"/>
<keyword evidence="2" id="KW-1185">Reference proteome</keyword>
<proteinExistence type="predicted"/>
<comment type="caution">
    <text evidence="1">The sequence shown here is derived from an EMBL/GenBank/DDBJ whole genome shotgun (WGS) entry which is preliminary data.</text>
</comment>
<dbReference type="InterPro" id="IPR025586">
    <property type="entry name" value="PcfJ"/>
</dbReference>
<reference evidence="1 2" key="1">
    <citation type="submission" date="2019-07" db="EMBL/GenBank/DDBJ databases">
        <authorList>
            <person name="Kim J."/>
        </authorList>
    </citation>
    <scope>NUCLEOTIDE SEQUENCE [LARGE SCALE GENOMIC DNA]</scope>
    <source>
        <strain evidence="1 2">N4</strain>
    </source>
</reference>